<gene>
    <name evidence="3" type="ORF">NCTC7807_04661</name>
</gene>
<dbReference type="Pfam" id="PF12647">
    <property type="entry name" value="RNHCP"/>
    <property type="match status" value="1"/>
</dbReference>
<dbReference type="EMBL" id="UHID01000007">
    <property type="protein sequence ID" value="SUP60590.1"/>
    <property type="molecule type" value="Genomic_DNA"/>
</dbReference>
<accession>A0A380P5W0</accession>
<evidence type="ECO:0000313" key="4">
    <source>
        <dbReference type="Proteomes" id="UP000254150"/>
    </source>
</evidence>
<sequence length="144" mass="16017">MPRRDRARRNPRTGRRAQRPKDVLHGRHGHRGDAFRCLGCRRDVPVRAPGTAHRNHCPYCLTSRHVDGRAPGDRGEECRAPMDALTLTVRDDGEWLLIHRCRGCGTLKANRPAGDDHPLALIRLALRPLADPGLARLAGVVPGR</sequence>
<dbReference type="InterPro" id="IPR024439">
    <property type="entry name" value="RNHCP"/>
</dbReference>
<protein>
    <submittedName>
        <fullName evidence="3">RNHCP domain</fullName>
    </submittedName>
</protein>
<feature type="compositionally biased region" description="Basic residues" evidence="1">
    <location>
        <begin position="1"/>
        <end position="18"/>
    </location>
</feature>
<evidence type="ECO:0000259" key="2">
    <source>
        <dbReference type="Pfam" id="PF12647"/>
    </source>
</evidence>
<dbReference type="Proteomes" id="UP000254150">
    <property type="component" value="Unassembled WGS sequence"/>
</dbReference>
<evidence type="ECO:0000313" key="3">
    <source>
        <dbReference type="EMBL" id="SUP60590.1"/>
    </source>
</evidence>
<feature type="region of interest" description="Disordered" evidence="1">
    <location>
        <begin position="1"/>
        <end position="28"/>
    </location>
</feature>
<dbReference type="RefSeq" id="WP_100454058.1">
    <property type="nucleotide sequence ID" value="NZ_UHID01000007.1"/>
</dbReference>
<organism evidence="3 4">
    <name type="scientific">Streptomyces griseus</name>
    <dbReference type="NCBI Taxonomy" id="1911"/>
    <lineage>
        <taxon>Bacteria</taxon>
        <taxon>Bacillati</taxon>
        <taxon>Actinomycetota</taxon>
        <taxon>Actinomycetes</taxon>
        <taxon>Kitasatosporales</taxon>
        <taxon>Streptomycetaceae</taxon>
        <taxon>Streptomyces</taxon>
    </lineage>
</organism>
<reference evidence="3 4" key="1">
    <citation type="submission" date="2018-06" db="EMBL/GenBank/DDBJ databases">
        <authorList>
            <consortium name="Pathogen Informatics"/>
            <person name="Doyle S."/>
        </authorList>
    </citation>
    <scope>NUCLEOTIDE SEQUENCE [LARGE SCALE GENOMIC DNA]</scope>
    <source>
        <strain evidence="3 4">NCTC7807</strain>
    </source>
</reference>
<name>A0A380P5W0_STRGR</name>
<feature type="domain" description="RNHCP" evidence="2">
    <location>
        <begin position="33"/>
        <end position="121"/>
    </location>
</feature>
<evidence type="ECO:0000256" key="1">
    <source>
        <dbReference type="SAM" id="MobiDB-lite"/>
    </source>
</evidence>
<proteinExistence type="predicted"/>
<dbReference type="GeneID" id="95071055"/>
<dbReference type="AlphaFoldDB" id="A0A380P5W0"/>